<sequence>MMRTLAARCLWILTVAMSVQMLEGVFHPADKTGQRSKEKSTFSQARENDLSLSLLALLKKRPNNYENTHNFNLARCPRANDKVGKFAR</sequence>
<proteinExistence type="predicted"/>
<keyword evidence="1" id="KW-0732">Signal</keyword>
<evidence type="ECO:0000313" key="2">
    <source>
        <dbReference type="EMBL" id="KAK6629444.1"/>
    </source>
</evidence>
<dbReference type="Proteomes" id="UP001372834">
    <property type="component" value="Unassembled WGS sequence"/>
</dbReference>
<reference evidence="2 3" key="1">
    <citation type="submission" date="2023-10" db="EMBL/GenBank/DDBJ databases">
        <title>Genomes of two closely related lineages of the louse Polyplax serrata with different host specificities.</title>
        <authorList>
            <person name="Martinu J."/>
            <person name="Tarabai H."/>
            <person name="Stefka J."/>
            <person name="Hypsa V."/>
        </authorList>
    </citation>
    <scope>NUCLEOTIDE SEQUENCE [LARGE SCALE GENOMIC DNA]</scope>
    <source>
        <strain evidence="2">HR10_N</strain>
    </source>
</reference>
<evidence type="ECO:0000313" key="3">
    <source>
        <dbReference type="Proteomes" id="UP001372834"/>
    </source>
</evidence>
<organism evidence="2 3">
    <name type="scientific">Polyplax serrata</name>
    <name type="common">Common mouse louse</name>
    <dbReference type="NCBI Taxonomy" id="468196"/>
    <lineage>
        <taxon>Eukaryota</taxon>
        <taxon>Metazoa</taxon>
        <taxon>Ecdysozoa</taxon>
        <taxon>Arthropoda</taxon>
        <taxon>Hexapoda</taxon>
        <taxon>Insecta</taxon>
        <taxon>Pterygota</taxon>
        <taxon>Neoptera</taxon>
        <taxon>Paraneoptera</taxon>
        <taxon>Psocodea</taxon>
        <taxon>Troctomorpha</taxon>
        <taxon>Phthiraptera</taxon>
        <taxon>Anoplura</taxon>
        <taxon>Polyplacidae</taxon>
        <taxon>Polyplax</taxon>
    </lineage>
</organism>
<evidence type="ECO:0000256" key="1">
    <source>
        <dbReference type="SAM" id="SignalP"/>
    </source>
</evidence>
<comment type="caution">
    <text evidence="2">The sequence shown here is derived from an EMBL/GenBank/DDBJ whole genome shotgun (WGS) entry which is preliminary data.</text>
</comment>
<accession>A0AAN8NV33</accession>
<feature type="signal peptide" evidence="1">
    <location>
        <begin position="1"/>
        <end position="24"/>
    </location>
</feature>
<dbReference type="AlphaFoldDB" id="A0AAN8NV33"/>
<name>A0AAN8NV33_POLSC</name>
<protein>
    <submittedName>
        <fullName evidence="2">Uncharacterized protein</fullName>
    </submittedName>
</protein>
<dbReference type="EMBL" id="JAWJWE010000036">
    <property type="protein sequence ID" value="KAK6629444.1"/>
    <property type="molecule type" value="Genomic_DNA"/>
</dbReference>
<gene>
    <name evidence="2" type="ORF">RUM43_003261</name>
</gene>
<feature type="chain" id="PRO_5042944383" evidence="1">
    <location>
        <begin position="25"/>
        <end position="88"/>
    </location>
</feature>